<dbReference type="GO" id="GO:0005524">
    <property type="term" value="F:ATP binding"/>
    <property type="evidence" value="ECO:0007669"/>
    <property type="project" value="TreeGrafter"/>
</dbReference>
<evidence type="ECO:0000259" key="5">
    <source>
        <dbReference type="Pfam" id="PF00291"/>
    </source>
</evidence>
<dbReference type="PANTHER" id="PTHR43050:SF1">
    <property type="entry name" value="SERINE RACEMASE"/>
    <property type="match status" value="1"/>
</dbReference>
<keyword evidence="3" id="KW-0663">Pyridoxal phosphate</keyword>
<dbReference type="OrthoDB" id="9811476at2"/>
<reference evidence="6 7" key="1">
    <citation type="submission" date="2018-07" db="EMBL/GenBank/DDBJ databases">
        <authorList>
            <person name="Zhang Y."/>
            <person name="Wang L."/>
            <person name="Ma S."/>
        </authorList>
    </citation>
    <scope>NUCLEOTIDE SEQUENCE [LARGE SCALE GENOMIC DNA]</scope>
    <source>
        <strain evidence="6 7">4-2</strain>
    </source>
</reference>
<organism evidence="6 7">
    <name type="scientific">Paracoccus alkanivorans</name>
    <dbReference type="NCBI Taxonomy" id="2116655"/>
    <lineage>
        <taxon>Bacteria</taxon>
        <taxon>Pseudomonadati</taxon>
        <taxon>Pseudomonadota</taxon>
        <taxon>Alphaproteobacteria</taxon>
        <taxon>Rhodobacterales</taxon>
        <taxon>Paracoccaceae</taxon>
        <taxon>Paracoccus</taxon>
    </lineage>
</organism>
<dbReference type="Pfam" id="PF00291">
    <property type="entry name" value="PALP"/>
    <property type="match status" value="1"/>
</dbReference>
<dbReference type="InterPro" id="IPR036052">
    <property type="entry name" value="TrpB-like_PALP_sf"/>
</dbReference>
<dbReference type="InterPro" id="IPR001926">
    <property type="entry name" value="TrpB-like_PALP"/>
</dbReference>
<dbReference type="NCBIfam" id="NF045641">
    <property type="entry name" value="BHydaspDhtseBhcB"/>
    <property type="match status" value="1"/>
</dbReference>
<dbReference type="Proteomes" id="UP000273516">
    <property type="component" value="Unassembled WGS sequence"/>
</dbReference>
<feature type="domain" description="Tryptophan synthase beta chain-like PALP" evidence="5">
    <location>
        <begin position="23"/>
        <end position="309"/>
    </location>
</feature>
<comment type="similarity">
    <text evidence="2">Belongs to the serine/threonine dehydratase family.</text>
</comment>
<dbReference type="FunFam" id="3.40.50.1100:FF:000007">
    <property type="entry name" value="L-threonine dehydratase catabolic TdcB"/>
    <property type="match status" value="1"/>
</dbReference>
<dbReference type="InterPro" id="IPR054856">
    <property type="entry name" value="BHydaspDhtse"/>
</dbReference>
<sequence length="320" mass="34281">MKDQTMYIPTLDDMLAARERIAGHVHLTPVLTSRMLNELTGAELFFKCENLQKAGAFKARGASNAVFGLTDEQAARGVATHSSGNHGSCLSYAAGRRGIPCTVVMPRTAPQAKKDAVRGYGARVVECEPSTSSREAVFAEVVAETGAEFVHPYNDPRVIAGQGTCSAELIEQVEDLDAVIAPIGGGGMVSGTCLTLSNLAPNVKIYAAEPEQADDAMRSFKAGHIIADDAPETVADGLKVPLKELTWHFVQRHVTDILTASDAEIVEAMKLIWKRMKIVMEPSSAVPLATILKNRDVFAGKRVGVIITGGNVDLDKLPWN</sequence>
<evidence type="ECO:0000313" key="7">
    <source>
        <dbReference type="Proteomes" id="UP000273516"/>
    </source>
</evidence>
<evidence type="ECO:0000313" key="6">
    <source>
        <dbReference type="EMBL" id="RMC36269.1"/>
    </source>
</evidence>
<dbReference type="GO" id="GO:0070179">
    <property type="term" value="P:D-serine biosynthetic process"/>
    <property type="evidence" value="ECO:0007669"/>
    <property type="project" value="TreeGrafter"/>
</dbReference>
<protein>
    <submittedName>
        <fullName evidence="6">Pyridoxal-phosphate dependent enzyme</fullName>
    </submittedName>
</protein>
<comment type="cofactor">
    <cofactor evidence="1">
        <name>pyridoxal 5'-phosphate</name>
        <dbReference type="ChEBI" id="CHEBI:597326"/>
    </cofactor>
</comment>
<evidence type="ECO:0000256" key="3">
    <source>
        <dbReference type="ARBA" id="ARBA00022898"/>
    </source>
</evidence>
<dbReference type="RefSeq" id="WP_122111433.1">
    <property type="nucleotide sequence ID" value="NZ_QOKZ01000002.1"/>
</dbReference>
<dbReference type="GO" id="GO:0030170">
    <property type="term" value="F:pyridoxal phosphate binding"/>
    <property type="evidence" value="ECO:0007669"/>
    <property type="project" value="TreeGrafter"/>
</dbReference>
<dbReference type="PANTHER" id="PTHR43050">
    <property type="entry name" value="SERINE / THREONINE RACEMASE FAMILY MEMBER"/>
    <property type="match status" value="1"/>
</dbReference>
<evidence type="ECO:0000256" key="4">
    <source>
        <dbReference type="ARBA" id="ARBA00023239"/>
    </source>
</evidence>
<dbReference type="GO" id="GO:0030378">
    <property type="term" value="F:serine racemase activity"/>
    <property type="evidence" value="ECO:0007669"/>
    <property type="project" value="TreeGrafter"/>
</dbReference>
<dbReference type="AlphaFoldDB" id="A0A3M0MFC6"/>
<dbReference type="GO" id="GO:0003941">
    <property type="term" value="F:L-serine ammonia-lyase activity"/>
    <property type="evidence" value="ECO:0007669"/>
    <property type="project" value="TreeGrafter"/>
</dbReference>
<dbReference type="SUPFAM" id="SSF53686">
    <property type="entry name" value="Tryptophan synthase beta subunit-like PLP-dependent enzymes"/>
    <property type="match status" value="1"/>
</dbReference>
<comment type="caution">
    <text evidence="6">The sequence shown here is derived from an EMBL/GenBank/DDBJ whole genome shotgun (WGS) entry which is preliminary data.</text>
</comment>
<accession>A0A3M0MFC6</accession>
<dbReference type="CDD" id="cd01562">
    <property type="entry name" value="Thr-dehyd"/>
    <property type="match status" value="1"/>
</dbReference>
<gene>
    <name evidence="6" type="ORF">C9E81_06170</name>
</gene>
<proteinExistence type="inferred from homology"/>
<keyword evidence="7" id="KW-1185">Reference proteome</keyword>
<dbReference type="GO" id="GO:0000287">
    <property type="term" value="F:magnesium ion binding"/>
    <property type="evidence" value="ECO:0007669"/>
    <property type="project" value="TreeGrafter"/>
</dbReference>
<dbReference type="GO" id="GO:0018114">
    <property type="term" value="F:threonine racemase activity"/>
    <property type="evidence" value="ECO:0007669"/>
    <property type="project" value="TreeGrafter"/>
</dbReference>
<evidence type="ECO:0000256" key="2">
    <source>
        <dbReference type="ARBA" id="ARBA00010869"/>
    </source>
</evidence>
<keyword evidence="4" id="KW-0456">Lyase</keyword>
<dbReference type="EMBL" id="QOKZ01000002">
    <property type="protein sequence ID" value="RMC36269.1"/>
    <property type="molecule type" value="Genomic_DNA"/>
</dbReference>
<evidence type="ECO:0000256" key="1">
    <source>
        <dbReference type="ARBA" id="ARBA00001933"/>
    </source>
</evidence>
<dbReference type="Gene3D" id="3.40.50.1100">
    <property type="match status" value="2"/>
</dbReference>
<name>A0A3M0MFC6_9RHOB</name>